<feature type="chain" id="PRO_5016953386" evidence="1">
    <location>
        <begin position="23"/>
        <end position="187"/>
    </location>
</feature>
<evidence type="ECO:0000313" key="3">
    <source>
        <dbReference type="EMBL" id="RDK97164.1"/>
    </source>
</evidence>
<dbReference type="Proteomes" id="UP000254848">
    <property type="component" value="Unassembled WGS sequence"/>
</dbReference>
<feature type="domain" description="Spore coat protein U/FanG" evidence="2">
    <location>
        <begin position="27"/>
        <end position="183"/>
    </location>
</feature>
<keyword evidence="3" id="KW-0946">Virion</keyword>
<reference evidence="3 4" key="1">
    <citation type="submission" date="2018-07" db="EMBL/GenBank/DDBJ databases">
        <title>Genomic Encyclopedia of Type Strains, Phase IV (KMG-IV): sequencing the most valuable type-strain genomes for metagenomic binning, comparative biology and taxonomic classification.</title>
        <authorList>
            <person name="Goeker M."/>
        </authorList>
    </citation>
    <scope>NUCLEOTIDE SEQUENCE [LARGE SCALE GENOMIC DNA]</scope>
    <source>
        <strain evidence="3 4">DSM 103736</strain>
    </source>
</reference>
<comment type="caution">
    <text evidence="3">The sequence shown here is derived from an EMBL/GenBank/DDBJ whole genome shotgun (WGS) entry which is preliminary data.</text>
</comment>
<organism evidence="3 4">
    <name type="scientific">Enterobacillus tribolii</name>
    <dbReference type="NCBI Taxonomy" id="1487935"/>
    <lineage>
        <taxon>Bacteria</taxon>
        <taxon>Pseudomonadati</taxon>
        <taxon>Pseudomonadota</taxon>
        <taxon>Gammaproteobacteria</taxon>
        <taxon>Enterobacterales</taxon>
        <taxon>Hafniaceae</taxon>
        <taxon>Enterobacillus</taxon>
    </lineage>
</organism>
<evidence type="ECO:0000313" key="4">
    <source>
        <dbReference type="Proteomes" id="UP000254848"/>
    </source>
</evidence>
<keyword evidence="4" id="KW-1185">Reference proteome</keyword>
<dbReference type="InterPro" id="IPR007893">
    <property type="entry name" value="Spore_coat_U/FanG"/>
</dbReference>
<dbReference type="SMART" id="SM00972">
    <property type="entry name" value="SCPU"/>
    <property type="match status" value="1"/>
</dbReference>
<dbReference type="AlphaFoldDB" id="A0A370R408"/>
<dbReference type="PANTHER" id="PTHR37089">
    <property type="entry name" value="PROTEIN U-RELATED"/>
    <property type="match status" value="1"/>
</dbReference>
<proteinExistence type="predicted"/>
<dbReference type="InterPro" id="IPR053167">
    <property type="entry name" value="Spore_coat_component"/>
</dbReference>
<gene>
    <name evidence="3" type="ORF">C8D90_101609</name>
</gene>
<keyword evidence="1" id="KW-0732">Signal</keyword>
<accession>A0A370R408</accession>
<dbReference type="OrthoDB" id="129846at2"/>
<sequence>MNVKTLTLAALCGLSIAGQAQAAVTSTGIINATLQLTNGCLINGSPAQSGVNFGTLDFGVHPATFSNLTATLSSGGGSSFGIRCTDGVSYTVEVVSSKNSAPTTVIGTVGTPPRYLISTTDATQGIAYSLYSDSGLSTAIDNGMLTKTSTTNNIDNYTLYGGIKGGGSSTAVKAGIYTDEINIRVTY</sequence>
<keyword evidence="3" id="KW-0167">Capsid protein</keyword>
<evidence type="ECO:0000256" key="1">
    <source>
        <dbReference type="SAM" id="SignalP"/>
    </source>
</evidence>
<protein>
    <submittedName>
        <fullName evidence="3">Spore coat protein U-like protein</fullName>
    </submittedName>
</protein>
<name>A0A370R408_9GAMM</name>
<dbReference type="RefSeq" id="WP_115456908.1">
    <property type="nucleotide sequence ID" value="NZ_QRAP01000001.1"/>
</dbReference>
<dbReference type="EMBL" id="QRAP01000001">
    <property type="protein sequence ID" value="RDK97164.1"/>
    <property type="molecule type" value="Genomic_DNA"/>
</dbReference>
<evidence type="ECO:0000259" key="2">
    <source>
        <dbReference type="Pfam" id="PF05229"/>
    </source>
</evidence>
<dbReference type="Pfam" id="PF05229">
    <property type="entry name" value="SCPU"/>
    <property type="match status" value="1"/>
</dbReference>
<feature type="signal peptide" evidence="1">
    <location>
        <begin position="1"/>
        <end position="22"/>
    </location>
</feature>